<dbReference type="InterPro" id="IPR035994">
    <property type="entry name" value="Nucleoside_phosphorylase_sf"/>
</dbReference>
<dbReference type="EC" id="2.4.2.3" evidence="1"/>
<dbReference type="RefSeq" id="WP_201664009.1">
    <property type="nucleotide sequence ID" value="NZ_JAEQNC010000025.1"/>
</dbReference>
<evidence type="ECO:0000256" key="1">
    <source>
        <dbReference type="ARBA" id="ARBA00011888"/>
    </source>
</evidence>
<protein>
    <recommendedName>
        <fullName evidence="2">Uridine phosphorylase</fullName>
        <ecNumber evidence="1">2.4.2.3</ecNumber>
    </recommendedName>
</protein>
<evidence type="ECO:0000313" key="5">
    <source>
        <dbReference type="EMBL" id="MBL0375466.1"/>
    </source>
</evidence>
<dbReference type="PANTHER" id="PTHR43691:SF11">
    <property type="entry name" value="FI09636P-RELATED"/>
    <property type="match status" value="1"/>
</dbReference>
<dbReference type="Gene3D" id="3.40.50.1580">
    <property type="entry name" value="Nucleoside phosphorylase domain"/>
    <property type="match status" value="1"/>
</dbReference>
<reference evidence="5" key="1">
    <citation type="submission" date="2021-01" db="EMBL/GenBank/DDBJ databases">
        <title>Rhizobium sp. strain KVB221 16S ribosomal RNA gene Genome sequencing and assembly.</title>
        <authorList>
            <person name="Kang M."/>
        </authorList>
    </citation>
    <scope>NUCLEOTIDE SEQUENCE</scope>
    <source>
        <strain evidence="5">KVB221</strain>
    </source>
</reference>
<gene>
    <name evidence="5" type="ORF">JJB09_26005</name>
</gene>
<dbReference type="CDD" id="cd17767">
    <property type="entry name" value="UP_EcUdp-like"/>
    <property type="match status" value="1"/>
</dbReference>
<feature type="domain" description="Nucleoside phosphorylase" evidence="4">
    <location>
        <begin position="37"/>
        <end position="232"/>
    </location>
</feature>
<evidence type="ECO:0000259" key="4">
    <source>
        <dbReference type="Pfam" id="PF01048"/>
    </source>
</evidence>
<comment type="catalytic activity">
    <reaction evidence="3">
        <text>uridine + phosphate = alpha-D-ribose 1-phosphate + uracil</text>
        <dbReference type="Rhea" id="RHEA:24388"/>
        <dbReference type="ChEBI" id="CHEBI:16704"/>
        <dbReference type="ChEBI" id="CHEBI:17568"/>
        <dbReference type="ChEBI" id="CHEBI:43474"/>
        <dbReference type="ChEBI" id="CHEBI:57720"/>
        <dbReference type="EC" id="2.4.2.3"/>
    </reaction>
</comment>
<evidence type="ECO:0000256" key="2">
    <source>
        <dbReference type="ARBA" id="ARBA00021980"/>
    </source>
</evidence>
<dbReference type="GO" id="GO:0005829">
    <property type="term" value="C:cytosol"/>
    <property type="evidence" value="ECO:0007669"/>
    <property type="project" value="TreeGrafter"/>
</dbReference>
<dbReference type="SUPFAM" id="SSF53167">
    <property type="entry name" value="Purine and uridine phosphorylases"/>
    <property type="match status" value="1"/>
</dbReference>
<dbReference type="Pfam" id="PF01048">
    <property type="entry name" value="PNP_UDP_1"/>
    <property type="match status" value="1"/>
</dbReference>
<proteinExistence type="predicted"/>
<dbReference type="GO" id="GO:0004850">
    <property type="term" value="F:uridine phosphorylase activity"/>
    <property type="evidence" value="ECO:0007669"/>
    <property type="project" value="UniProtKB-EC"/>
</dbReference>
<organism evidence="5 6">
    <name type="scientific">Rhizobium setariae</name>
    <dbReference type="NCBI Taxonomy" id="2801340"/>
    <lineage>
        <taxon>Bacteria</taxon>
        <taxon>Pseudomonadati</taxon>
        <taxon>Pseudomonadota</taxon>
        <taxon>Alphaproteobacteria</taxon>
        <taxon>Hyphomicrobiales</taxon>
        <taxon>Rhizobiaceae</taxon>
        <taxon>Rhizobium/Agrobacterium group</taxon>
        <taxon>Rhizobium</taxon>
    </lineage>
</organism>
<dbReference type="AlphaFoldDB" id="A0A936YWD5"/>
<name>A0A936YWD5_9HYPH</name>
<dbReference type="PANTHER" id="PTHR43691">
    <property type="entry name" value="URIDINE PHOSPHORYLASE"/>
    <property type="match status" value="1"/>
</dbReference>
<dbReference type="Proteomes" id="UP000633219">
    <property type="component" value="Unassembled WGS sequence"/>
</dbReference>
<evidence type="ECO:0000313" key="6">
    <source>
        <dbReference type="Proteomes" id="UP000633219"/>
    </source>
</evidence>
<dbReference type="InterPro" id="IPR000845">
    <property type="entry name" value="Nucleoside_phosphorylase_d"/>
</dbReference>
<accession>A0A936YWD5</accession>
<comment type="caution">
    <text evidence="5">The sequence shown here is derived from an EMBL/GenBank/DDBJ whole genome shotgun (WGS) entry which is preliminary data.</text>
</comment>
<evidence type="ECO:0000256" key="3">
    <source>
        <dbReference type="ARBA" id="ARBA00048447"/>
    </source>
</evidence>
<dbReference type="GO" id="GO:0009116">
    <property type="term" value="P:nucleoside metabolic process"/>
    <property type="evidence" value="ECO:0007669"/>
    <property type="project" value="InterPro"/>
</dbReference>
<keyword evidence="6" id="KW-1185">Reference proteome</keyword>
<sequence>MLETIWDTANRRQVERDSPERAACRATRCLPGEIAPHVLLPGDPGRARLIAEQYFDNGQLVMANREFHSYTGTYKGLPVSVISTGLGSPGAAMVMQDLPRLGVRAAIRVGTCGTPDPDLRPGDVIVATGAVRDEGASKKHMPDIFPAVPDFDLTAALLGAARTLTDRAAYGLVLTSDGFRYPGLAEESALYAGAGVRGVDMECSAIMVLGQVCKVPSACILSVDGHTGNVAAGKLAPDGEARDRGIRTAITAALDAFVAIGQSHHG</sequence>
<dbReference type="EMBL" id="JAEQNC010000025">
    <property type="protein sequence ID" value="MBL0375466.1"/>
    <property type="molecule type" value="Genomic_DNA"/>
</dbReference>